<dbReference type="AlphaFoldDB" id="A0A4Q1RFM1"/>
<evidence type="ECO:0000313" key="10">
    <source>
        <dbReference type="Proteomes" id="UP000290106"/>
    </source>
</evidence>
<reference evidence="9 10" key="1">
    <citation type="submission" date="2019-01" db="EMBL/GenBank/DDBJ databases">
        <title>Blautia sp. nov. KGMB01111 isolated human feces.</title>
        <authorList>
            <person name="Park J.-E."/>
            <person name="Kim J.-S."/>
            <person name="Park S.-H."/>
        </authorList>
    </citation>
    <scope>NUCLEOTIDE SEQUENCE [LARGE SCALE GENOMIC DNA]</scope>
    <source>
        <strain evidence="9 10">KGMB01111</strain>
    </source>
</reference>
<evidence type="ECO:0000256" key="1">
    <source>
        <dbReference type="ARBA" id="ARBA00004651"/>
    </source>
</evidence>
<keyword evidence="4 7" id="KW-0812">Transmembrane</keyword>
<feature type="transmembrane region" description="Helical" evidence="7">
    <location>
        <begin position="77"/>
        <end position="98"/>
    </location>
</feature>
<dbReference type="PANTHER" id="PTHR30193:SF41">
    <property type="entry name" value="DIACETYLCHITOBIOSE UPTAKE SYSTEM PERMEASE PROTEIN NGCF"/>
    <property type="match status" value="1"/>
</dbReference>
<comment type="similarity">
    <text evidence="7">Belongs to the binding-protein-dependent transport system permease family.</text>
</comment>
<evidence type="ECO:0000256" key="4">
    <source>
        <dbReference type="ARBA" id="ARBA00022692"/>
    </source>
</evidence>
<evidence type="ECO:0000256" key="6">
    <source>
        <dbReference type="ARBA" id="ARBA00023136"/>
    </source>
</evidence>
<dbReference type="SUPFAM" id="SSF161098">
    <property type="entry name" value="MetI-like"/>
    <property type="match status" value="1"/>
</dbReference>
<dbReference type="InterPro" id="IPR035906">
    <property type="entry name" value="MetI-like_sf"/>
</dbReference>
<evidence type="ECO:0000256" key="3">
    <source>
        <dbReference type="ARBA" id="ARBA00022475"/>
    </source>
</evidence>
<dbReference type="Proteomes" id="UP000290106">
    <property type="component" value="Unassembled WGS sequence"/>
</dbReference>
<keyword evidence="10" id="KW-1185">Reference proteome</keyword>
<feature type="transmembrane region" description="Helical" evidence="7">
    <location>
        <begin position="110"/>
        <end position="130"/>
    </location>
</feature>
<comment type="caution">
    <text evidence="9">The sequence shown here is derived from an EMBL/GenBank/DDBJ whole genome shotgun (WGS) entry which is preliminary data.</text>
</comment>
<dbReference type="Gene3D" id="1.10.3720.10">
    <property type="entry name" value="MetI-like"/>
    <property type="match status" value="1"/>
</dbReference>
<dbReference type="EMBL" id="SDKC01000001">
    <property type="protein sequence ID" value="RXS74377.1"/>
    <property type="molecule type" value="Genomic_DNA"/>
</dbReference>
<dbReference type="InterPro" id="IPR000515">
    <property type="entry name" value="MetI-like"/>
</dbReference>
<dbReference type="CDD" id="cd06261">
    <property type="entry name" value="TM_PBP2"/>
    <property type="match status" value="1"/>
</dbReference>
<dbReference type="PANTHER" id="PTHR30193">
    <property type="entry name" value="ABC TRANSPORTER PERMEASE PROTEIN"/>
    <property type="match status" value="1"/>
</dbReference>
<keyword evidence="2 7" id="KW-0813">Transport</keyword>
<comment type="subcellular location">
    <subcellularLocation>
        <location evidence="1 7">Cell membrane</location>
        <topology evidence="1 7">Multi-pass membrane protein</topology>
    </subcellularLocation>
</comment>
<dbReference type="OrthoDB" id="9786413at2"/>
<dbReference type="GO" id="GO:0005886">
    <property type="term" value="C:plasma membrane"/>
    <property type="evidence" value="ECO:0007669"/>
    <property type="project" value="UniProtKB-SubCell"/>
</dbReference>
<dbReference type="GO" id="GO:0055085">
    <property type="term" value="P:transmembrane transport"/>
    <property type="evidence" value="ECO:0007669"/>
    <property type="project" value="InterPro"/>
</dbReference>
<protein>
    <submittedName>
        <fullName evidence="9">Sugar ABC transporter permease</fullName>
    </submittedName>
</protein>
<feature type="transmembrane region" description="Helical" evidence="7">
    <location>
        <begin position="270"/>
        <end position="287"/>
    </location>
</feature>
<feature type="transmembrane region" description="Helical" evidence="7">
    <location>
        <begin position="12"/>
        <end position="36"/>
    </location>
</feature>
<organism evidence="9 10">
    <name type="scientific">Blautia faecicola</name>
    <dbReference type="NCBI Taxonomy" id="2509240"/>
    <lineage>
        <taxon>Bacteria</taxon>
        <taxon>Bacillati</taxon>
        <taxon>Bacillota</taxon>
        <taxon>Clostridia</taxon>
        <taxon>Lachnospirales</taxon>
        <taxon>Lachnospiraceae</taxon>
        <taxon>Blautia</taxon>
    </lineage>
</organism>
<dbReference type="Pfam" id="PF00528">
    <property type="entry name" value="BPD_transp_1"/>
    <property type="match status" value="1"/>
</dbReference>
<evidence type="ECO:0000313" key="9">
    <source>
        <dbReference type="EMBL" id="RXS74377.1"/>
    </source>
</evidence>
<keyword evidence="6 7" id="KW-0472">Membrane</keyword>
<keyword evidence="3" id="KW-1003">Cell membrane</keyword>
<evidence type="ECO:0000256" key="5">
    <source>
        <dbReference type="ARBA" id="ARBA00022989"/>
    </source>
</evidence>
<proteinExistence type="inferred from homology"/>
<accession>A0A4Q1RFM1</accession>
<dbReference type="PROSITE" id="PS50928">
    <property type="entry name" value="ABC_TM1"/>
    <property type="match status" value="1"/>
</dbReference>
<dbReference type="RefSeq" id="WP_022398572.1">
    <property type="nucleotide sequence ID" value="NZ_DAWBJR010000006.1"/>
</dbReference>
<evidence type="ECO:0000256" key="7">
    <source>
        <dbReference type="RuleBase" id="RU363032"/>
    </source>
</evidence>
<evidence type="ECO:0000256" key="2">
    <source>
        <dbReference type="ARBA" id="ARBA00022448"/>
    </source>
</evidence>
<keyword evidence="5 7" id="KW-1133">Transmembrane helix</keyword>
<evidence type="ECO:0000259" key="8">
    <source>
        <dbReference type="PROSITE" id="PS50928"/>
    </source>
</evidence>
<name>A0A4Q1RFM1_9FIRM</name>
<sequence length="295" mass="32369">MNSKKESLWSKVSTFLVFAGPATFAFLAVVIVPFLYGVYLTFTSWDGVSSNKPFVGLKNYAAVVADSSFWQSLGLTLLYVVVSVILVNVIGFLLALLVTGKIKGKNFFRAGFFTPNLIGGIILGYIWQFVFNKVIVYFGDALNVTVLQKSMLSGSASAFAALVLVTIWQFSGYMMLIYIAGLTGVSEDLKEAAKIDGCNESQTTRYIVLPLMRASFTICMFLTITRCFMIYDVNLSLTEGGPYGSTVMAAMYVYQKAFSAKQYGVGQTEAIILFIFTAVIAVSQTIINKRKEVEA</sequence>
<dbReference type="InterPro" id="IPR051393">
    <property type="entry name" value="ABC_transporter_permease"/>
</dbReference>
<feature type="domain" description="ABC transmembrane type-1" evidence="8">
    <location>
        <begin position="73"/>
        <end position="284"/>
    </location>
</feature>
<gene>
    <name evidence="9" type="ORF">ETP43_03485</name>
</gene>
<feature type="transmembrane region" description="Helical" evidence="7">
    <location>
        <begin position="158"/>
        <end position="185"/>
    </location>
</feature>